<accession>A0ABR7DB59</accession>
<evidence type="ECO:0000313" key="2">
    <source>
        <dbReference type="Proteomes" id="UP000596929"/>
    </source>
</evidence>
<keyword evidence="2" id="KW-1185">Reference proteome</keyword>
<gene>
    <name evidence="1" type="ORF">H8S20_06605</name>
</gene>
<dbReference type="InterPro" id="IPR032619">
    <property type="entry name" value="DUF4883"/>
</dbReference>
<comment type="caution">
    <text evidence="1">The sequence shown here is derived from an EMBL/GenBank/DDBJ whole genome shotgun (WGS) entry which is preliminary data.</text>
</comment>
<protein>
    <submittedName>
        <fullName evidence="1">DUF4883 family protein</fullName>
    </submittedName>
</protein>
<dbReference type="CDD" id="cd15786">
    <property type="entry name" value="CPF_1278_like"/>
    <property type="match status" value="1"/>
</dbReference>
<dbReference type="EMBL" id="JACOOO010000010">
    <property type="protein sequence ID" value="MBC5628567.1"/>
    <property type="molecule type" value="Genomic_DNA"/>
</dbReference>
<proteinExistence type="predicted"/>
<dbReference type="Pfam" id="PF16224">
    <property type="entry name" value="DUF4883"/>
    <property type="match status" value="1"/>
</dbReference>
<name>A0ABR7DB59_9CLOT</name>
<dbReference type="Gene3D" id="3.30.1490.410">
    <property type="entry name" value="Uncharacterised protein PF16224, DUF4883"/>
    <property type="match status" value="1"/>
</dbReference>
<organism evidence="1 2">
    <name type="scientific">Clostridium hominis</name>
    <dbReference type="NCBI Taxonomy" id="2763036"/>
    <lineage>
        <taxon>Bacteria</taxon>
        <taxon>Bacillati</taxon>
        <taxon>Bacillota</taxon>
        <taxon>Clostridia</taxon>
        <taxon>Eubacteriales</taxon>
        <taxon>Clostridiaceae</taxon>
        <taxon>Clostridium</taxon>
    </lineage>
</organism>
<reference evidence="1 2" key="1">
    <citation type="submission" date="2020-08" db="EMBL/GenBank/DDBJ databases">
        <title>Genome public.</title>
        <authorList>
            <person name="Liu C."/>
            <person name="Sun Q."/>
        </authorList>
    </citation>
    <scope>NUCLEOTIDE SEQUENCE [LARGE SCALE GENOMIC DNA]</scope>
    <source>
        <strain evidence="1 2">NSJ-6</strain>
    </source>
</reference>
<dbReference type="Proteomes" id="UP000596929">
    <property type="component" value="Unassembled WGS sequence"/>
</dbReference>
<evidence type="ECO:0000313" key="1">
    <source>
        <dbReference type="EMBL" id="MBC5628567.1"/>
    </source>
</evidence>
<sequence>MITLLILSLQGCVFDDPRYLNIKSKPNDYYYSSLIYKNLKNDEPFTLKVFDTDFYKYYTVDEEDKDILLNFFESLNNNNYLTELETSETAKYELCIEFSKEKYVINIYDDSSVTLYPWDGHFSEDKITMEGVSTYNNLYSFCSYVINKSHQRENN</sequence>